<feature type="region of interest" description="Disordered" evidence="1">
    <location>
        <begin position="114"/>
        <end position="145"/>
    </location>
</feature>
<accession>A0A1E4T7E1</accession>
<proteinExistence type="predicted"/>
<feature type="compositionally biased region" description="Polar residues" evidence="1">
    <location>
        <begin position="114"/>
        <end position="123"/>
    </location>
</feature>
<feature type="compositionally biased region" description="Polar residues" evidence="1">
    <location>
        <begin position="29"/>
        <end position="49"/>
    </location>
</feature>
<dbReference type="EMBL" id="KV453847">
    <property type="protein sequence ID" value="ODV87679.1"/>
    <property type="molecule type" value="Genomic_DNA"/>
</dbReference>
<feature type="region of interest" description="Disordered" evidence="1">
    <location>
        <begin position="409"/>
        <end position="428"/>
    </location>
</feature>
<dbReference type="InterPro" id="IPR052828">
    <property type="entry name" value="NELF-A_domain"/>
</dbReference>
<feature type="region of interest" description="Disordered" evidence="1">
    <location>
        <begin position="465"/>
        <end position="520"/>
    </location>
</feature>
<dbReference type="PANTHER" id="PTHR13328:SF4">
    <property type="entry name" value="NEGATIVE ELONGATION FACTOR A"/>
    <property type="match status" value="1"/>
</dbReference>
<feature type="compositionally biased region" description="Polar residues" evidence="1">
    <location>
        <begin position="416"/>
        <end position="428"/>
    </location>
</feature>
<feature type="compositionally biased region" description="Low complexity" evidence="1">
    <location>
        <begin position="62"/>
        <end position="80"/>
    </location>
</feature>
<feature type="region of interest" description="Disordered" evidence="1">
    <location>
        <begin position="344"/>
        <end position="387"/>
    </location>
</feature>
<evidence type="ECO:0000313" key="2">
    <source>
        <dbReference type="EMBL" id="ODV87679.1"/>
    </source>
</evidence>
<evidence type="ECO:0000313" key="3">
    <source>
        <dbReference type="Proteomes" id="UP000094801"/>
    </source>
</evidence>
<feature type="compositionally biased region" description="Polar residues" evidence="1">
    <location>
        <begin position="465"/>
        <end position="481"/>
    </location>
</feature>
<sequence>MSTHVESQDQKAQQASSQMSLADVDDQLRSLQPASVDAQSIATAQQAYLQQQQHQQDHHQQQEQQQQEQQHQQHQQQQQQPTAGEVTDQYQLTMPQQQYYNSQQYYQYIPQDQHPNVPQQQLAPASPQDPKGIKKKGSSRSDSITDSIKKCSRCRVKRMAEDPEMLIKYQTCLSCRMKRKVKQKKVRTPSKLPNLSDNWDQYQEKVSMNTTIDLFQHNYRNYTDPNIFPRYQKEELNEDIIKHMSQLVVSHYITPLQILTGFKLAIRDHHKPKLQEPEPFPNKSKKITWMYICSQDRYRQRKSRSENKRQVVNKLKTEECDSKITLNYDLVTGIVQLSYNHKHHPPFNWKKDEPQDDIPFQLQDQNDDGESRRYHHNLPSNKDTDELSTLLKQDTMDTNEIVELATRAAESHSNHLRQQNQHNQSGNQEQVNADQLYEMQLLQQQQQLAQQVYQHAYTQQQNYAPQNFQRDGNQDSTTSVDNVDDELKKDYYQQSHNSEVGATDEDVIDHELIRESESRR</sequence>
<dbReference type="AlphaFoldDB" id="A0A1E4T7E1"/>
<gene>
    <name evidence="2" type="ORF">CANARDRAFT_20416</name>
</gene>
<evidence type="ECO:0000256" key="1">
    <source>
        <dbReference type="SAM" id="MobiDB-lite"/>
    </source>
</evidence>
<protein>
    <submittedName>
        <fullName evidence="2">Uncharacterized protein</fullName>
    </submittedName>
</protein>
<dbReference type="Proteomes" id="UP000094801">
    <property type="component" value="Unassembled WGS sequence"/>
</dbReference>
<keyword evidence="3" id="KW-1185">Reference proteome</keyword>
<dbReference type="PANTHER" id="PTHR13328">
    <property type="entry name" value="NEGATIVE ELONGATION FACTOR A NELF-A"/>
    <property type="match status" value="1"/>
</dbReference>
<organism evidence="2 3">
    <name type="scientific">[Candida] arabinofermentans NRRL YB-2248</name>
    <dbReference type="NCBI Taxonomy" id="983967"/>
    <lineage>
        <taxon>Eukaryota</taxon>
        <taxon>Fungi</taxon>
        <taxon>Dikarya</taxon>
        <taxon>Ascomycota</taxon>
        <taxon>Saccharomycotina</taxon>
        <taxon>Pichiomycetes</taxon>
        <taxon>Pichiales</taxon>
        <taxon>Pichiaceae</taxon>
        <taxon>Ogataea</taxon>
        <taxon>Ogataea/Candida clade</taxon>
    </lineage>
</organism>
<reference evidence="3" key="1">
    <citation type="submission" date="2016-04" db="EMBL/GenBank/DDBJ databases">
        <title>Comparative genomics of biotechnologically important yeasts.</title>
        <authorList>
            <consortium name="DOE Joint Genome Institute"/>
            <person name="Riley R."/>
            <person name="Haridas S."/>
            <person name="Wolfe K.H."/>
            <person name="Lopes M.R."/>
            <person name="Hittinger C.T."/>
            <person name="Goker M."/>
            <person name="Salamov A."/>
            <person name="Wisecaver J."/>
            <person name="Long T.M."/>
            <person name="Aerts A.L."/>
            <person name="Barry K."/>
            <person name="Choi C."/>
            <person name="Clum A."/>
            <person name="Coughlan A.Y."/>
            <person name="Deshpande S."/>
            <person name="Douglass A.P."/>
            <person name="Hanson S.J."/>
            <person name="Klenk H.-P."/>
            <person name="Labutti K."/>
            <person name="Lapidus A."/>
            <person name="Lindquist E."/>
            <person name="Lipzen A."/>
            <person name="Meier-Kolthoff J.P."/>
            <person name="Ohm R.A."/>
            <person name="Otillar R.P."/>
            <person name="Pangilinan J."/>
            <person name="Peng Y."/>
            <person name="Rokas A."/>
            <person name="Rosa C.A."/>
            <person name="Scheuner C."/>
            <person name="Sibirny A.A."/>
            <person name="Slot J.C."/>
            <person name="Stielow J.B."/>
            <person name="Sun H."/>
            <person name="Kurtzman C.P."/>
            <person name="Blackwell M."/>
            <person name="Grigoriev I.V."/>
            <person name="Jeffries T.W."/>
        </authorList>
    </citation>
    <scope>NUCLEOTIDE SEQUENCE [LARGE SCALE GENOMIC DNA]</scope>
    <source>
        <strain evidence="3">NRRL YB-2248</strain>
    </source>
</reference>
<feature type="compositionally biased region" description="Low complexity" evidence="1">
    <location>
        <begin position="10"/>
        <end position="22"/>
    </location>
</feature>
<name>A0A1E4T7E1_9ASCO</name>
<feature type="compositionally biased region" description="Basic and acidic residues" evidence="1">
    <location>
        <begin position="509"/>
        <end position="520"/>
    </location>
</feature>
<feature type="region of interest" description="Disordered" evidence="1">
    <location>
        <begin position="1"/>
        <end position="85"/>
    </location>
</feature>
<dbReference type="STRING" id="983967.A0A1E4T7E1"/>
<dbReference type="OrthoDB" id="3980607at2759"/>